<feature type="compositionally biased region" description="Low complexity" evidence="1">
    <location>
        <begin position="325"/>
        <end position="338"/>
    </location>
</feature>
<dbReference type="GeneID" id="92048811"/>
<feature type="region of interest" description="Disordered" evidence="1">
    <location>
        <begin position="321"/>
        <end position="380"/>
    </location>
</feature>
<evidence type="ECO:0000313" key="3">
    <source>
        <dbReference type="Proteomes" id="UP001433268"/>
    </source>
</evidence>
<proteinExistence type="predicted"/>
<reference evidence="2 3" key="1">
    <citation type="submission" date="2023-01" db="EMBL/GenBank/DDBJ databases">
        <title>Analysis of 21 Apiospora genomes using comparative genomics revels a genus with tremendous synthesis potential of carbohydrate active enzymes and secondary metabolites.</title>
        <authorList>
            <person name="Sorensen T."/>
        </authorList>
    </citation>
    <scope>NUCLEOTIDE SEQUENCE [LARGE SCALE GENOMIC DNA]</scope>
    <source>
        <strain evidence="2 3">CBS 114990</strain>
    </source>
</reference>
<keyword evidence="3" id="KW-1185">Reference proteome</keyword>
<accession>A0ABR1VJ14</accession>
<gene>
    <name evidence="2" type="ORF">PG997_011436</name>
</gene>
<feature type="region of interest" description="Disordered" evidence="1">
    <location>
        <begin position="133"/>
        <end position="297"/>
    </location>
</feature>
<dbReference type="EMBL" id="JAQQWN010000008">
    <property type="protein sequence ID" value="KAK8071233.1"/>
    <property type="molecule type" value="Genomic_DNA"/>
</dbReference>
<feature type="compositionally biased region" description="Polar residues" evidence="1">
    <location>
        <begin position="361"/>
        <end position="371"/>
    </location>
</feature>
<evidence type="ECO:0000256" key="1">
    <source>
        <dbReference type="SAM" id="MobiDB-lite"/>
    </source>
</evidence>
<comment type="caution">
    <text evidence="2">The sequence shown here is derived from an EMBL/GenBank/DDBJ whole genome shotgun (WGS) entry which is preliminary data.</text>
</comment>
<evidence type="ECO:0000313" key="2">
    <source>
        <dbReference type="EMBL" id="KAK8071233.1"/>
    </source>
</evidence>
<name>A0ABR1VJ14_9PEZI</name>
<dbReference type="Proteomes" id="UP001433268">
    <property type="component" value="Unassembled WGS sequence"/>
</dbReference>
<organism evidence="2 3">
    <name type="scientific">Apiospora hydei</name>
    <dbReference type="NCBI Taxonomy" id="1337664"/>
    <lineage>
        <taxon>Eukaryota</taxon>
        <taxon>Fungi</taxon>
        <taxon>Dikarya</taxon>
        <taxon>Ascomycota</taxon>
        <taxon>Pezizomycotina</taxon>
        <taxon>Sordariomycetes</taxon>
        <taxon>Xylariomycetidae</taxon>
        <taxon>Amphisphaeriales</taxon>
        <taxon>Apiosporaceae</taxon>
        <taxon>Apiospora</taxon>
    </lineage>
</organism>
<sequence>MGGLHWPQECTAQAFAWLDHCIEHNISFPQTVVEHVIANVDHPRTFTQYTQVCQHIASYAKRQIDRQTSQDIRSKLEGTRKVVMENLLVDGTSIVPNLTGNTPMAVLIAGIKASLAKPNVAGAAEMKKVNEAGGSAKDATMHDDDDETEVQSFSEDSSESEYGSKPKRKAAAAGPSRNFRKKRQQSAAAQLPPPKKPRLAKQNTRNLEVDVEDELSVEGPINEGFTRRPQRHVLPAKAPQPRKFSAQSIVQPQDRPRPATSTVPKPYRAPQAEDSPEPGSPLRVAENAFPHTPPRQTHIQDLHQQEEMAPSFHPGITIQETPHAQQDSESQQRSSQASTEIAPETEVGQSQAHGLPEQDAGTETGQSQAQSHGGLPAQGESALLRENIRLWKMFTKEKNEKLALLESNKLFRHMLSSPANHPSLVRTRHQELQDRFKSQEKMNCDVGELERGLPQLSKGSLVKRFEDLQFHIQDACDPFHLTGLKETLNVSGNDTLGDKKINLLFKTAFGWGLNAWELRDDEDCHLFRALVTAHVFLFVFESDFPSNFTGHDDSAMLREFRKIIFEQNGAYSLHIKERVALQSYLEDRYYWMMPDKKPFQNVVQTKAEALALDVAELFAPLNTPTSVVANHLTTLYERALRLKADLVLSNQSYIARFVPSKDPIDLTVVDIENDVSDRVVEPTKVKQCFFPIIYFKPNPEIDAVTTELSQCMVKYTNFAILDSRFGKPGDATMLYKGIVIA</sequence>
<dbReference type="RefSeq" id="XP_066665041.1">
    <property type="nucleotide sequence ID" value="XM_066815751.1"/>
</dbReference>
<protein>
    <submittedName>
        <fullName evidence="2">Uncharacterized protein</fullName>
    </submittedName>
</protein>